<dbReference type="EMBL" id="FNIC01000001">
    <property type="protein sequence ID" value="SDM79624.1"/>
    <property type="molecule type" value="Genomic_DNA"/>
</dbReference>
<accession>A0A1G9W522</accession>
<sequence length="63" mass="6997">MFSLSENDYWVLCRSHHQRWDRGYARTVPVGATSLAHLALAMAYDPDYGQVGGANEYAGEPGH</sequence>
<keyword evidence="2" id="KW-1185">Reference proteome</keyword>
<proteinExistence type="predicted"/>
<reference evidence="1 2" key="1">
    <citation type="submission" date="2016-10" db="EMBL/GenBank/DDBJ databases">
        <authorList>
            <person name="de Groot N.N."/>
        </authorList>
    </citation>
    <scope>NUCLEOTIDE SEQUENCE [LARGE SCALE GENOMIC DNA]</scope>
    <source>
        <strain evidence="1 2">CGMCC 1.11147</strain>
    </source>
</reference>
<gene>
    <name evidence="1" type="ORF">SAMN05192576_0950</name>
</gene>
<dbReference type="Proteomes" id="UP000199004">
    <property type="component" value="Unassembled WGS sequence"/>
</dbReference>
<evidence type="ECO:0000313" key="2">
    <source>
        <dbReference type="Proteomes" id="UP000199004"/>
    </source>
</evidence>
<dbReference type="AlphaFoldDB" id="A0A1G9W522"/>
<evidence type="ECO:0000313" key="1">
    <source>
        <dbReference type="EMBL" id="SDM79624.1"/>
    </source>
</evidence>
<organism evidence="1 2">
    <name type="scientific">Nocardioides szechwanensis</name>
    <dbReference type="NCBI Taxonomy" id="1005944"/>
    <lineage>
        <taxon>Bacteria</taxon>
        <taxon>Bacillati</taxon>
        <taxon>Actinomycetota</taxon>
        <taxon>Actinomycetes</taxon>
        <taxon>Propionibacteriales</taxon>
        <taxon>Nocardioidaceae</taxon>
        <taxon>Nocardioides</taxon>
    </lineage>
</organism>
<name>A0A1G9W522_9ACTN</name>
<protein>
    <submittedName>
        <fullName evidence="1">Uncharacterized protein</fullName>
    </submittedName>
</protein>